<keyword evidence="4" id="KW-1185">Reference proteome</keyword>
<reference evidence="3 4" key="1">
    <citation type="submission" date="2018-06" db="EMBL/GenBank/DDBJ databases">
        <authorList>
            <consortium name="Pathogen Informatics"/>
            <person name="Doyle S."/>
        </authorList>
    </citation>
    <scope>NUCLEOTIDE SEQUENCE [LARGE SCALE GENOMIC DNA]</scope>
    <source>
        <strain evidence="3 4">NCTC11862</strain>
    </source>
</reference>
<sequence>MKKTTSIVAALAVSASLVVAPSANAQEPNMNYQPPAQTATGSAYTGSAPISLLLAALGVAAVAKLITDNVPELRQAVDDLAAQVGMSGVWGSSEATRTQPLSDFDLSQIIAQLNLG</sequence>
<accession>A0A376CL37</accession>
<evidence type="ECO:0000313" key="4">
    <source>
        <dbReference type="Proteomes" id="UP000254467"/>
    </source>
</evidence>
<protein>
    <recommendedName>
        <fullName evidence="5">Secreted protein</fullName>
    </recommendedName>
</protein>
<keyword evidence="1" id="KW-0472">Membrane</keyword>
<evidence type="ECO:0008006" key="5">
    <source>
        <dbReference type="Google" id="ProtNLM"/>
    </source>
</evidence>
<dbReference type="AlphaFoldDB" id="A0A376CL37"/>
<dbReference type="RefSeq" id="WP_018582693.1">
    <property type="nucleotide sequence ID" value="NZ_LDYD01000001.1"/>
</dbReference>
<organism evidence="3 4">
    <name type="scientific">Corynebacterium pilosum</name>
    <dbReference type="NCBI Taxonomy" id="35756"/>
    <lineage>
        <taxon>Bacteria</taxon>
        <taxon>Bacillati</taxon>
        <taxon>Actinomycetota</taxon>
        <taxon>Actinomycetes</taxon>
        <taxon>Mycobacteriales</taxon>
        <taxon>Corynebacteriaceae</taxon>
        <taxon>Corynebacterium</taxon>
    </lineage>
</organism>
<proteinExistence type="predicted"/>
<gene>
    <name evidence="3" type="ORF">NCTC11862_01002</name>
</gene>
<feature type="signal peptide" evidence="2">
    <location>
        <begin position="1"/>
        <end position="25"/>
    </location>
</feature>
<dbReference type="OrthoDB" id="4427929at2"/>
<feature type="transmembrane region" description="Helical" evidence="1">
    <location>
        <begin position="49"/>
        <end position="66"/>
    </location>
</feature>
<feature type="chain" id="PRO_5016721660" description="Secreted protein" evidence="2">
    <location>
        <begin position="26"/>
        <end position="116"/>
    </location>
</feature>
<evidence type="ECO:0000256" key="1">
    <source>
        <dbReference type="SAM" id="Phobius"/>
    </source>
</evidence>
<dbReference type="Proteomes" id="UP000254467">
    <property type="component" value="Unassembled WGS sequence"/>
</dbReference>
<keyword evidence="2" id="KW-0732">Signal</keyword>
<evidence type="ECO:0000256" key="2">
    <source>
        <dbReference type="SAM" id="SignalP"/>
    </source>
</evidence>
<keyword evidence="1" id="KW-0812">Transmembrane</keyword>
<name>A0A376CL37_9CORY</name>
<keyword evidence="1" id="KW-1133">Transmembrane helix</keyword>
<dbReference type="EMBL" id="UFXQ01000001">
    <property type="protein sequence ID" value="STC69221.1"/>
    <property type="molecule type" value="Genomic_DNA"/>
</dbReference>
<evidence type="ECO:0000313" key="3">
    <source>
        <dbReference type="EMBL" id="STC69221.1"/>
    </source>
</evidence>